<evidence type="ECO:0000256" key="1">
    <source>
        <dbReference type="SAM" id="Phobius"/>
    </source>
</evidence>
<dbReference type="Proteomes" id="UP000225197">
    <property type="component" value="Segment"/>
</dbReference>
<name>A0A0U4K3Z4_9CAUD</name>
<accession>A0A0U4K3Z4</accession>
<feature type="transmembrane region" description="Helical" evidence="1">
    <location>
        <begin position="30"/>
        <end position="47"/>
    </location>
</feature>
<keyword evidence="1" id="KW-1133">Transmembrane helix</keyword>
<organism evidence="2 3">
    <name type="scientific">Arthrobacter phage Wayne</name>
    <dbReference type="NCBI Taxonomy" id="1772322"/>
    <lineage>
        <taxon>Viruses</taxon>
        <taxon>Duplodnaviria</taxon>
        <taxon>Heunggongvirae</taxon>
        <taxon>Uroviricota</taxon>
        <taxon>Caudoviricetes</taxon>
        <taxon>Korravirus</taxon>
        <taxon>Korravirus wayne</taxon>
    </lineage>
</organism>
<evidence type="ECO:0000313" key="2">
    <source>
        <dbReference type="EMBL" id="ALY10764.1"/>
    </source>
</evidence>
<sequence>MTRVWQLTGLAGVAVLGLLIGVLVPDFPDSIILVLYLVAFFSLLLAYSKWKDYNRERNQSQLNSSEAEFNRSYARYQESRRAAYRKYLQEQGWPGQTFEESYVSFIYPSYAEWKDDHGATY</sequence>
<feature type="transmembrane region" description="Helical" evidence="1">
    <location>
        <begin position="7"/>
        <end position="24"/>
    </location>
</feature>
<protein>
    <submittedName>
        <fullName evidence="2">Uncharacterized protein</fullName>
    </submittedName>
</protein>
<dbReference type="GeneID" id="40078834"/>
<evidence type="ECO:0000313" key="3">
    <source>
        <dbReference type="Proteomes" id="UP000225197"/>
    </source>
</evidence>
<keyword evidence="3" id="KW-1185">Reference proteome</keyword>
<keyword evidence="1" id="KW-0812">Transmembrane</keyword>
<keyword evidence="1" id="KW-0472">Membrane</keyword>
<dbReference type="OrthoDB" id="23022at10239"/>
<dbReference type="EMBL" id="KU160672">
    <property type="protein sequence ID" value="ALY10764.1"/>
    <property type="molecule type" value="Genomic_DNA"/>
</dbReference>
<dbReference type="RefSeq" id="YP_009602966.1">
    <property type="nucleotide sequence ID" value="NC_041946.1"/>
</dbReference>
<proteinExistence type="predicted"/>
<gene>
    <name evidence="2" type="primary">39</name>
    <name evidence="2" type="ORF">PBI_WAYNE_39</name>
</gene>
<reference evidence="2" key="1">
    <citation type="submission" date="2017-04" db="EMBL/GenBank/DDBJ databases">
        <authorList>
            <person name="Jacobs-Sera D."/>
            <person name="Guerrero C.A."/>
            <person name="Garlena R.A."/>
            <person name="Russell D.A."/>
            <person name="Pope W.H."/>
            <person name="Hatfull G.F."/>
        </authorList>
    </citation>
    <scope>NUCLEOTIDE SEQUENCE [LARGE SCALE GENOMIC DNA]</scope>
</reference>
<dbReference type="KEGG" id="vg:40078834"/>